<evidence type="ECO:0000256" key="2">
    <source>
        <dbReference type="ARBA" id="ARBA00004791"/>
    </source>
</evidence>
<sequence>MPSTEKQSKYKRILLKLSGEALMGEGSFGIDANVLNRMALEIGQLVGIGVQVGMVIGGGNLFRGAALNEAGLDRVTGDHMGMLATVMNALAMRDALERSNINTRVMSAIPMSGVVDHYDRRNAMRYLNQGDVVVFAAGTGNPFFTTDSAACLRGIEVEADVVLKATKVDGVYTADPVKDSSARRYKHLSYDEVLEQQLGVMDLTAICLTRDHNMPVRVFNMNKAGALANLVVGGDEGTLIDSSETVGEKYAE</sequence>
<comment type="caution">
    <text evidence="13">The sequence shown here is derived from an EMBL/GenBank/DDBJ whole genome shotgun (WGS) entry which is preliminary data.</text>
</comment>
<gene>
    <name evidence="11" type="primary">pyrH</name>
    <name evidence="13" type="ORF">CSA60_02340</name>
</gene>
<evidence type="ECO:0000256" key="8">
    <source>
        <dbReference type="ARBA" id="ARBA00022840"/>
    </source>
</evidence>
<dbReference type="InterPro" id="IPR011817">
    <property type="entry name" value="Uridylate_kinase"/>
</dbReference>
<comment type="similarity">
    <text evidence="3 11">Belongs to the UMP kinase family.</text>
</comment>
<dbReference type="EC" id="2.7.4.22" evidence="11"/>
<dbReference type="SUPFAM" id="SSF53633">
    <property type="entry name" value="Carbamate kinase-like"/>
    <property type="match status" value="1"/>
</dbReference>
<comment type="subcellular location">
    <subcellularLocation>
        <location evidence="1 11">Cytoplasm</location>
    </subcellularLocation>
</comment>
<keyword evidence="6 11" id="KW-0547">Nucleotide-binding</keyword>
<comment type="pathway">
    <text evidence="2 11">Pyrimidine metabolism; CTP biosynthesis via de novo pathway; UDP from UMP (UMPK route): step 1/1.</text>
</comment>
<evidence type="ECO:0000256" key="7">
    <source>
        <dbReference type="ARBA" id="ARBA00022777"/>
    </source>
</evidence>
<dbReference type="NCBIfam" id="TIGR02075">
    <property type="entry name" value="pyrH_bact"/>
    <property type="match status" value="1"/>
</dbReference>
<evidence type="ECO:0000259" key="12">
    <source>
        <dbReference type="Pfam" id="PF00696"/>
    </source>
</evidence>
<evidence type="ECO:0000256" key="11">
    <source>
        <dbReference type="HAMAP-Rule" id="MF_01220"/>
    </source>
</evidence>
<comment type="caution">
    <text evidence="11">Lacks conserved residue(s) required for the propagation of feature annotation.</text>
</comment>
<dbReference type="Proteomes" id="UP000243469">
    <property type="component" value="Unassembled WGS sequence"/>
</dbReference>
<dbReference type="PANTHER" id="PTHR42833">
    <property type="entry name" value="URIDYLATE KINASE"/>
    <property type="match status" value="1"/>
</dbReference>
<evidence type="ECO:0000256" key="5">
    <source>
        <dbReference type="ARBA" id="ARBA00022679"/>
    </source>
</evidence>
<name>A0A2G6JNI9_NEPCE</name>
<keyword evidence="4 11" id="KW-0963">Cytoplasm</keyword>
<dbReference type="HAMAP" id="MF_01220_B">
    <property type="entry name" value="PyrH_B"/>
    <property type="match status" value="1"/>
</dbReference>
<keyword evidence="7 11" id="KW-0418">Kinase</keyword>
<reference evidence="13 14" key="1">
    <citation type="submission" date="2017-10" db="EMBL/GenBank/DDBJ databases">
        <title>Novel microbial diversity and functional potential in the marine mammal oral microbiome.</title>
        <authorList>
            <person name="Dudek N.K."/>
            <person name="Sun C.L."/>
            <person name="Burstein D."/>
            <person name="Kantor R.S."/>
            <person name="Aliaga Goltsman D.S."/>
            <person name="Bik E.M."/>
            <person name="Thomas B.C."/>
            <person name="Banfield J.F."/>
            <person name="Relman D.A."/>
        </authorList>
    </citation>
    <scope>NUCLEOTIDE SEQUENCE [LARGE SCALE GENOMIC DNA]</scope>
    <source>
        <strain evidence="13">DOLJORAL78_47_21</strain>
    </source>
</reference>
<comment type="subunit">
    <text evidence="11">Homohexamer.</text>
</comment>
<keyword evidence="5 11" id="KW-0808">Transferase</keyword>
<dbReference type="CDD" id="cd04254">
    <property type="entry name" value="AAK_UMPK-PyrH-Ec"/>
    <property type="match status" value="1"/>
</dbReference>
<dbReference type="InterPro" id="IPR001048">
    <property type="entry name" value="Asp/Glu/Uridylate_kinase"/>
</dbReference>
<comment type="activity regulation">
    <text evidence="11">Inhibited by UTP.</text>
</comment>
<dbReference type="InterPro" id="IPR015963">
    <property type="entry name" value="Uridylate_kinase_bac"/>
</dbReference>
<dbReference type="GO" id="GO:0005524">
    <property type="term" value="F:ATP binding"/>
    <property type="evidence" value="ECO:0007669"/>
    <property type="project" value="UniProtKB-KW"/>
</dbReference>
<feature type="binding site" evidence="11">
    <location>
        <position position="78"/>
    </location>
    <ligand>
        <name>UMP</name>
        <dbReference type="ChEBI" id="CHEBI:57865"/>
    </ligand>
</feature>
<dbReference type="AlphaFoldDB" id="A0A2G6JNI9"/>
<feature type="binding site" evidence="11">
    <location>
        <position position="166"/>
    </location>
    <ligand>
        <name>ATP</name>
        <dbReference type="ChEBI" id="CHEBI:30616"/>
    </ligand>
</feature>
<comment type="catalytic activity">
    <reaction evidence="10 11">
        <text>UMP + ATP = UDP + ADP</text>
        <dbReference type="Rhea" id="RHEA:24400"/>
        <dbReference type="ChEBI" id="CHEBI:30616"/>
        <dbReference type="ChEBI" id="CHEBI:57865"/>
        <dbReference type="ChEBI" id="CHEBI:58223"/>
        <dbReference type="ChEBI" id="CHEBI:456216"/>
        <dbReference type="EC" id="2.7.4.22"/>
    </reaction>
</comment>
<dbReference type="Pfam" id="PF00696">
    <property type="entry name" value="AA_kinase"/>
    <property type="match status" value="1"/>
</dbReference>
<dbReference type="UniPathway" id="UPA00159">
    <property type="reaction ID" value="UER00275"/>
</dbReference>
<keyword evidence="8 11" id="KW-0067">ATP-binding</keyword>
<dbReference type="PIRSF" id="PIRSF005650">
    <property type="entry name" value="Uridylate_kin"/>
    <property type="match status" value="1"/>
</dbReference>
<evidence type="ECO:0000256" key="6">
    <source>
        <dbReference type="ARBA" id="ARBA00022741"/>
    </source>
</evidence>
<dbReference type="GO" id="GO:0006225">
    <property type="term" value="P:UDP biosynthetic process"/>
    <property type="evidence" value="ECO:0007669"/>
    <property type="project" value="TreeGrafter"/>
</dbReference>
<evidence type="ECO:0000313" key="13">
    <source>
        <dbReference type="EMBL" id="PIE24985.1"/>
    </source>
</evidence>
<proteinExistence type="inferred from homology"/>
<dbReference type="EMBL" id="PDSH01000014">
    <property type="protein sequence ID" value="PIE24985.1"/>
    <property type="molecule type" value="Genomic_DNA"/>
</dbReference>
<feature type="binding site" evidence="11">
    <location>
        <position position="63"/>
    </location>
    <ligand>
        <name>ATP</name>
        <dbReference type="ChEBI" id="CHEBI:30616"/>
    </ligand>
</feature>
<keyword evidence="9 11" id="KW-0665">Pyrimidine biosynthesis</keyword>
<feature type="binding site" evidence="11">
    <location>
        <position position="175"/>
    </location>
    <ligand>
        <name>ATP</name>
        <dbReference type="ChEBI" id="CHEBI:30616"/>
    </ligand>
</feature>
<feature type="binding site" evidence="11">
    <location>
        <begin position="16"/>
        <end position="19"/>
    </location>
    <ligand>
        <name>ATP</name>
        <dbReference type="ChEBI" id="CHEBI:30616"/>
    </ligand>
</feature>
<feature type="binding site" evidence="11">
    <location>
        <begin position="139"/>
        <end position="146"/>
    </location>
    <ligand>
        <name>UMP</name>
        <dbReference type="ChEBI" id="CHEBI:57865"/>
    </ligand>
</feature>
<evidence type="ECO:0000313" key="14">
    <source>
        <dbReference type="Proteomes" id="UP000243469"/>
    </source>
</evidence>
<protein>
    <recommendedName>
        <fullName evidence="11">Uridylate kinase</fullName>
        <shortName evidence="11">UK</shortName>
        <ecNumber evidence="11">2.7.4.22</ecNumber>
    </recommendedName>
    <alternativeName>
        <fullName evidence="11">Uridine monophosphate kinase</fullName>
        <shortName evidence="11">UMP kinase</shortName>
        <shortName evidence="11">UMPK</shortName>
    </alternativeName>
</protein>
<dbReference type="GO" id="GO:0005829">
    <property type="term" value="C:cytosol"/>
    <property type="evidence" value="ECO:0007669"/>
    <property type="project" value="TreeGrafter"/>
</dbReference>
<organism evidence="13 14">
    <name type="scientific">Neptuniibacter caesariensis</name>
    <dbReference type="NCBI Taxonomy" id="207954"/>
    <lineage>
        <taxon>Bacteria</taxon>
        <taxon>Pseudomonadati</taxon>
        <taxon>Pseudomonadota</taxon>
        <taxon>Gammaproteobacteria</taxon>
        <taxon>Oceanospirillales</taxon>
        <taxon>Oceanospirillaceae</taxon>
        <taxon>Neptuniibacter</taxon>
    </lineage>
</organism>
<evidence type="ECO:0000256" key="1">
    <source>
        <dbReference type="ARBA" id="ARBA00004496"/>
    </source>
</evidence>
<evidence type="ECO:0000256" key="3">
    <source>
        <dbReference type="ARBA" id="ARBA00007614"/>
    </source>
</evidence>
<feature type="binding site" evidence="11">
    <location>
        <position position="172"/>
    </location>
    <ligand>
        <name>ATP</name>
        <dbReference type="ChEBI" id="CHEBI:30616"/>
    </ligand>
</feature>
<dbReference type="PANTHER" id="PTHR42833:SF4">
    <property type="entry name" value="URIDYLATE KINASE PUMPKIN, CHLOROPLASTIC"/>
    <property type="match status" value="1"/>
</dbReference>
<evidence type="ECO:0000256" key="9">
    <source>
        <dbReference type="ARBA" id="ARBA00022975"/>
    </source>
</evidence>
<accession>A0A2G6JNI9</accession>
<feature type="binding site" evidence="11">
    <location>
        <position position="58"/>
    </location>
    <ligand>
        <name>UMP</name>
        <dbReference type="ChEBI" id="CHEBI:57865"/>
    </ligand>
</feature>
<evidence type="ECO:0000256" key="4">
    <source>
        <dbReference type="ARBA" id="ARBA00022490"/>
    </source>
</evidence>
<dbReference type="InterPro" id="IPR036393">
    <property type="entry name" value="AceGlu_kinase-like_sf"/>
</dbReference>
<dbReference type="STRING" id="207954.MED92_07986"/>
<dbReference type="Gene3D" id="3.40.1160.10">
    <property type="entry name" value="Acetylglutamate kinase-like"/>
    <property type="match status" value="1"/>
</dbReference>
<feature type="binding site" evidence="11">
    <location>
        <position position="59"/>
    </location>
    <ligand>
        <name>ATP</name>
        <dbReference type="ChEBI" id="CHEBI:30616"/>
    </ligand>
</feature>
<dbReference type="FunFam" id="3.40.1160.10:FF:000001">
    <property type="entry name" value="Uridylate kinase"/>
    <property type="match status" value="1"/>
</dbReference>
<dbReference type="GO" id="GO:0033862">
    <property type="term" value="F:UMP kinase activity"/>
    <property type="evidence" value="ECO:0007669"/>
    <property type="project" value="UniProtKB-EC"/>
</dbReference>
<feature type="domain" description="Aspartate/glutamate/uridylate kinase" evidence="12">
    <location>
        <begin position="11"/>
        <end position="220"/>
    </location>
</feature>
<evidence type="ECO:0000256" key="10">
    <source>
        <dbReference type="ARBA" id="ARBA00047767"/>
    </source>
</evidence>
<dbReference type="GO" id="GO:0044210">
    <property type="term" value="P:'de novo' CTP biosynthetic process"/>
    <property type="evidence" value="ECO:0007669"/>
    <property type="project" value="UniProtKB-UniRule"/>
</dbReference>
<comment type="function">
    <text evidence="11">Catalyzes the reversible phosphorylation of UMP to UDP.</text>
</comment>